<evidence type="ECO:0000259" key="1">
    <source>
        <dbReference type="Pfam" id="PF06985"/>
    </source>
</evidence>
<protein>
    <recommendedName>
        <fullName evidence="1">Heterokaryon incompatibility domain-containing protein</fullName>
    </recommendedName>
</protein>
<dbReference type="OrthoDB" id="5428863at2759"/>
<gene>
    <name evidence="2" type="ORF">FKW77_010358</name>
</gene>
<accession>A0A517L6F5</accession>
<dbReference type="InterPro" id="IPR010730">
    <property type="entry name" value="HET"/>
</dbReference>
<reference evidence="2 3" key="1">
    <citation type="submission" date="2019-07" db="EMBL/GenBank/DDBJ databases">
        <title>Finished genome of Venturia effusa.</title>
        <authorList>
            <person name="Young C.A."/>
            <person name="Cox M.P."/>
            <person name="Ganley A.R.D."/>
            <person name="David W.J."/>
        </authorList>
    </citation>
    <scope>NUCLEOTIDE SEQUENCE [LARGE SCALE GENOMIC DNA]</scope>
    <source>
        <strain evidence="3">albino</strain>
    </source>
</reference>
<keyword evidence="3" id="KW-1185">Reference proteome</keyword>
<feature type="domain" description="Heterokaryon incompatibility" evidence="1">
    <location>
        <begin position="216"/>
        <end position="365"/>
    </location>
</feature>
<dbReference type="STRING" id="50376.A0A517L6F5"/>
<dbReference type="PANTHER" id="PTHR33112">
    <property type="entry name" value="DOMAIN PROTEIN, PUTATIVE-RELATED"/>
    <property type="match status" value="1"/>
</dbReference>
<proteinExistence type="predicted"/>
<name>A0A517L6F5_9PEZI</name>
<dbReference type="AlphaFoldDB" id="A0A517L6F5"/>
<dbReference type="PANTHER" id="PTHR33112:SF12">
    <property type="entry name" value="HETEROKARYON INCOMPATIBILITY DOMAIN-CONTAINING PROTEIN"/>
    <property type="match status" value="1"/>
</dbReference>
<sequence length="768" mass="86766">MSDPLCEVCERLDLVSVFRREYRIKVSENETHLGVVADIRERSAVCTLCAIITKELDQEVVEADDICYLRQNIYCTVWTDGLGDKLGCQCDDDSEGESIARFEVMLAPAVTTGFTGPLLPFGNHREEVQRTRPRGLLQFQQLEDERADSGHARGRVVNPRTADLKLVAKWLSLCEACHGQRCCKESWAKLNPPIDGLLLIDIDLDCIVEAPNDYRYVALSYCWGDAPTLKHLLANSIQLRTPGFLSTAAIPATIRDAMVLTASLRERYLWVDALCIVQDDPIASQQQLSQMGEIYSQALLTIIAAAGPRADSGLHGVRVGSRNTSRSTLNLDQSRLRLTTVVDKSDDFANVSQTAWNTRAWTMQEKLLSRRRLIFTKDQVYWRCRSSTWLEEVRLEDTSAQRFFMGVSKVGEIDEISPENAHRFNMGTTKPGDVDPSMSVPKHESQSSRLFRLHTTLVGTYLRRYLGYYSDSLNAVSGILHILSNLYQEETFIWGLLESHFTSGLNWAFRGGGKGNNASTTSFAPSGLKAEVKFPSWSWTSCGGGLNQLWYDSPPIHQEIVFYREGVTGELLQIQESSSQIFISEQKVPSHWKEMPQIVETSISTMPPSFIDSGILTFYSSIATCTLYRHKVPDNKLAGYDRGHFLRLESSDDMSSPHCWLNIYDLLDEDILPWQPRKQDVSITTSSLDLLTRTIGDDASRVLSESTTEVLFDASVIVFGRQDGDDLVAFIVRYDQEDGIPFRIGLAKIREEFWNRVSNREWRLIRLK</sequence>
<evidence type="ECO:0000313" key="2">
    <source>
        <dbReference type="EMBL" id="QDS71212.1"/>
    </source>
</evidence>
<organism evidence="2 3">
    <name type="scientific">Venturia effusa</name>
    <dbReference type="NCBI Taxonomy" id="50376"/>
    <lineage>
        <taxon>Eukaryota</taxon>
        <taxon>Fungi</taxon>
        <taxon>Dikarya</taxon>
        <taxon>Ascomycota</taxon>
        <taxon>Pezizomycotina</taxon>
        <taxon>Dothideomycetes</taxon>
        <taxon>Pleosporomycetidae</taxon>
        <taxon>Venturiales</taxon>
        <taxon>Venturiaceae</taxon>
        <taxon>Venturia</taxon>
    </lineage>
</organism>
<dbReference type="Proteomes" id="UP000316270">
    <property type="component" value="Chromosome 5"/>
</dbReference>
<evidence type="ECO:0000313" key="3">
    <source>
        <dbReference type="Proteomes" id="UP000316270"/>
    </source>
</evidence>
<dbReference type="Pfam" id="PF06985">
    <property type="entry name" value="HET"/>
    <property type="match status" value="1"/>
</dbReference>
<dbReference type="EMBL" id="CP042189">
    <property type="protein sequence ID" value="QDS71212.1"/>
    <property type="molecule type" value="Genomic_DNA"/>
</dbReference>